<dbReference type="PANTHER" id="PTHR43798:SF33">
    <property type="entry name" value="HYDROLASE, PUTATIVE (AFU_ORTHOLOGUE AFUA_2G14860)-RELATED"/>
    <property type="match status" value="1"/>
</dbReference>
<comment type="caution">
    <text evidence="2">The sequence shown here is derived from an EMBL/GenBank/DDBJ whole genome shotgun (WGS) entry which is preliminary data.</text>
</comment>
<dbReference type="Pfam" id="PF12697">
    <property type="entry name" value="Abhydrolase_6"/>
    <property type="match status" value="1"/>
</dbReference>
<dbReference type="PANTHER" id="PTHR43798">
    <property type="entry name" value="MONOACYLGLYCEROL LIPASE"/>
    <property type="match status" value="1"/>
</dbReference>
<protein>
    <submittedName>
        <fullName evidence="2">Alpha/beta fold hydrolase</fullName>
    </submittedName>
</protein>
<reference evidence="2 3" key="1">
    <citation type="submission" date="2019-12" db="EMBL/GenBank/DDBJ databases">
        <title>Genome sequence of Streptomyces bambusae.</title>
        <authorList>
            <person name="Bansal K."/>
            <person name="Choksket S."/>
            <person name="Korpole S."/>
            <person name="Patil P.B."/>
        </authorList>
    </citation>
    <scope>NUCLEOTIDE SEQUENCE [LARGE SCALE GENOMIC DNA]</scope>
    <source>
        <strain evidence="2 3">SK60</strain>
    </source>
</reference>
<dbReference type="GO" id="GO:0016787">
    <property type="term" value="F:hydrolase activity"/>
    <property type="evidence" value="ECO:0007669"/>
    <property type="project" value="UniProtKB-KW"/>
</dbReference>
<evidence type="ECO:0000313" key="2">
    <source>
        <dbReference type="EMBL" id="MBW5485372.1"/>
    </source>
</evidence>
<dbReference type="SUPFAM" id="SSF53474">
    <property type="entry name" value="alpha/beta-Hydrolases"/>
    <property type="match status" value="1"/>
</dbReference>
<dbReference type="Proteomes" id="UP000812013">
    <property type="component" value="Unassembled WGS sequence"/>
</dbReference>
<dbReference type="PRINTS" id="PR00111">
    <property type="entry name" value="ABHYDROLASE"/>
</dbReference>
<keyword evidence="3" id="KW-1185">Reference proteome</keyword>
<proteinExistence type="predicted"/>
<dbReference type="EMBL" id="WTFF01000245">
    <property type="protein sequence ID" value="MBW5485372.1"/>
    <property type="molecule type" value="Genomic_DNA"/>
</dbReference>
<evidence type="ECO:0000259" key="1">
    <source>
        <dbReference type="Pfam" id="PF12697"/>
    </source>
</evidence>
<dbReference type="InterPro" id="IPR050266">
    <property type="entry name" value="AB_hydrolase_sf"/>
</dbReference>
<sequence length="296" mass="30969">MAEILVNSLRFHVQRLPAPAEAEADRAGPGPAVVFLHGLVVDNLSSFYCPLAVPVARAGHEVVLYDLRGHGLSERPPTGYDSRTAVSDLVALLSALGLARRPVHLIGNSYGGTLALHTALARPDLVAGLTLLEPPLSGAWVENMVDTLSVAALSLEDSPVSAELSSLRLRKAARLTAVADALLNHTSLIDDIAGGRTFGPADYARLSCPVLTVCGEHSELVPGARELAGYAPDCTLRILPGLGHDVLKESSGVLRDAVLGHLAAVRDARRDAGRDTARGAVRLGGIRLGERGALVP</sequence>
<feature type="domain" description="AB hydrolase-1" evidence="1">
    <location>
        <begin position="33"/>
        <end position="249"/>
    </location>
</feature>
<gene>
    <name evidence="2" type="ORF">GPJ59_26730</name>
</gene>
<accession>A0ABS6ZCC8</accession>
<dbReference type="Gene3D" id="3.40.50.1820">
    <property type="entry name" value="alpha/beta hydrolase"/>
    <property type="match status" value="1"/>
</dbReference>
<organism evidence="2 3">
    <name type="scientific">Streptomyces bambusae</name>
    <dbReference type="NCBI Taxonomy" id="1550616"/>
    <lineage>
        <taxon>Bacteria</taxon>
        <taxon>Bacillati</taxon>
        <taxon>Actinomycetota</taxon>
        <taxon>Actinomycetes</taxon>
        <taxon>Kitasatosporales</taxon>
        <taxon>Streptomycetaceae</taxon>
        <taxon>Streptomyces</taxon>
    </lineage>
</organism>
<dbReference type="InterPro" id="IPR000073">
    <property type="entry name" value="AB_hydrolase_1"/>
</dbReference>
<keyword evidence="2" id="KW-0378">Hydrolase</keyword>
<evidence type="ECO:0000313" key="3">
    <source>
        <dbReference type="Proteomes" id="UP000812013"/>
    </source>
</evidence>
<name>A0ABS6ZCC8_9ACTN</name>
<dbReference type="RefSeq" id="WP_219670275.1">
    <property type="nucleotide sequence ID" value="NZ_WTFF01000245.1"/>
</dbReference>
<dbReference type="InterPro" id="IPR029058">
    <property type="entry name" value="AB_hydrolase_fold"/>
</dbReference>